<dbReference type="Proteomes" id="UP001233172">
    <property type="component" value="Unassembled WGS sequence"/>
</dbReference>
<protein>
    <submittedName>
        <fullName evidence="1">Pentraxin fusion protein</fullName>
    </submittedName>
</protein>
<dbReference type="Gene3D" id="2.60.120.260">
    <property type="entry name" value="Galactose-binding domain-like"/>
    <property type="match status" value="1"/>
</dbReference>
<accession>A0AAD8B1E2</accession>
<evidence type="ECO:0000313" key="2">
    <source>
        <dbReference type="Proteomes" id="UP001233172"/>
    </source>
</evidence>
<dbReference type="PANTHER" id="PTHR45713">
    <property type="entry name" value="FTP DOMAIN-CONTAINING PROTEIN"/>
    <property type="match status" value="1"/>
</dbReference>
<feature type="non-terminal residue" evidence="1">
    <location>
        <position position="1"/>
    </location>
</feature>
<reference evidence="1" key="2">
    <citation type="submission" date="2023-04" db="EMBL/GenBank/DDBJ databases">
        <authorList>
            <person name="Bu L."/>
            <person name="Lu L."/>
            <person name="Laidemitt M.R."/>
            <person name="Zhang S.M."/>
            <person name="Mutuku M."/>
            <person name="Mkoji G."/>
            <person name="Steinauer M."/>
            <person name="Loker E.S."/>
        </authorList>
    </citation>
    <scope>NUCLEOTIDE SEQUENCE</scope>
    <source>
        <strain evidence="1">KasaAsao</strain>
        <tissue evidence="1">Whole Snail</tissue>
    </source>
</reference>
<dbReference type="InterPro" id="IPR008979">
    <property type="entry name" value="Galactose-bd-like_sf"/>
</dbReference>
<keyword evidence="2" id="KW-1185">Reference proteome</keyword>
<feature type="non-terminal residue" evidence="1">
    <location>
        <position position="67"/>
    </location>
</feature>
<comment type="caution">
    <text evidence="1">The sequence shown here is derived from an EMBL/GenBank/DDBJ whole genome shotgun (WGS) entry which is preliminary data.</text>
</comment>
<proteinExistence type="predicted"/>
<dbReference type="SUPFAM" id="SSF49785">
    <property type="entry name" value="Galactose-binding domain-like"/>
    <property type="match status" value="1"/>
</dbReference>
<sequence>RNVAYRQKATQSSNFSLHNLANAAVDGNTDTNFDRNSCSHTNKEASPMWNLSLRSHYVISRLAIFNR</sequence>
<dbReference type="AlphaFoldDB" id="A0AAD8B1E2"/>
<organism evidence="1 2">
    <name type="scientific">Biomphalaria pfeifferi</name>
    <name type="common">Bloodfluke planorb</name>
    <name type="synonym">Freshwater snail</name>
    <dbReference type="NCBI Taxonomy" id="112525"/>
    <lineage>
        <taxon>Eukaryota</taxon>
        <taxon>Metazoa</taxon>
        <taxon>Spiralia</taxon>
        <taxon>Lophotrochozoa</taxon>
        <taxon>Mollusca</taxon>
        <taxon>Gastropoda</taxon>
        <taxon>Heterobranchia</taxon>
        <taxon>Euthyneura</taxon>
        <taxon>Panpulmonata</taxon>
        <taxon>Hygrophila</taxon>
        <taxon>Lymnaeoidea</taxon>
        <taxon>Planorbidae</taxon>
        <taxon>Biomphalaria</taxon>
    </lineage>
</organism>
<dbReference type="InterPro" id="IPR051941">
    <property type="entry name" value="BG_Antigen-Binding_Lectin"/>
</dbReference>
<dbReference type="PANTHER" id="PTHR45713:SF8">
    <property type="entry name" value="SI:CH211-215K15.4"/>
    <property type="match status" value="1"/>
</dbReference>
<gene>
    <name evidence="1" type="ORF">Bpfe_024325</name>
</gene>
<dbReference type="EMBL" id="JASAOG010000168">
    <property type="protein sequence ID" value="KAK0046271.1"/>
    <property type="molecule type" value="Genomic_DNA"/>
</dbReference>
<evidence type="ECO:0000313" key="1">
    <source>
        <dbReference type="EMBL" id="KAK0046271.1"/>
    </source>
</evidence>
<reference evidence="1" key="1">
    <citation type="journal article" date="2023" name="PLoS Negl. Trop. Dis.">
        <title>A genome sequence for Biomphalaria pfeifferi, the major vector snail for the human-infecting parasite Schistosoma mansoni.</title>
        <authorList>
            <person name="Bu L."/>
            <person name="Lu L."/>
            <person name="Laidemitt M.R."/>
            <person name="Zhang S.M."/>
            <person name="Mutuku M."/>
            <person name="Mkoji G."/>
            <person name="Steinauer M."/>
            <person name="Loker E.S."/>
        </authorList>
    </citation>
    <scope>NUCLEOTIDE SEQUENCE</scope>
    <source>
        <strain evidence="1">KasaAsao</strain>
    </source>
</reference>
<dbReference type="Pfam" id="PF22633">
    <property type="entry name" value="F5_F8_type_C_2"/>
    <property type="match status" value="1"/>
</dbReference>
<name>A0AAD8B1E2_BIOPF</name>